<evidence type="ECO:0000313" key="2">
    <source>
        <dbReference type="EMBL" id="CDS13054.1"/>
    </source>
</evidence>
<proteinExistence type="predicted"/>
<keyword evidence="1" id="KW-0472">Membrane</keyword>
<dbReference type="AlphaFoldDB" id="A0A077X0R2"/>
<keyword evidence="1" id="KW-0812">Transmembrane</keyword>
<keyword evidence="1" id="KW-1133">Transmembrane helix</keyword>
<feature type="transmembrane region" description="Helical" evidence="1">
    <location>
        <begin position="33"/>
        <end position="50"/>
    </location>
</feature>
<gene>
    <name evidence="2" type="ORF">LRAMOSA05238</name>
</gene>
<accession>A0A077X0R2</accession>
<name>A0A077X0R2_9FUNG</name>
<protein>
    <submittedName>
        <fullName evidence="2">Uncharacterized protein</fullName>
    </submittedName>
</protein>
<reference evidence="2" key="1">
    <citation type="journal article" date="2014" name="Genome Announc.">
        <title>De novo whole-genome sequence and genome annotation of Lichtheimia ramosa.</title>
        <authorList>
            <person name="Linde J."/>
            <person name="Schwartze V."/>
            <person name="Binder U."/>
            <person name="Lass-Florl C."/>
            <person name="Voigt K."/>
            <person name="Horn F."/>
        </authorList>
    </citation>
    <scope>NUCLEOTIDE SEQUENCE</scope>
    <source>
        <strain evidence="2">JMRC FSU:6197</strain>
    </source>
</reference>
<sequence length="115" mass="11014">MQKVYKDAEFHSNGNIILLSHLLQRHKLVEMRFFAPILAAAIAILSVVSAEPAGPHAGGSGPDAGYAYGAGAGAGAGAGVEAGAGAGAGAEAGAGARHGPDAGYAYSAGAGAGAR</sequence>
<dbReference type="EMBL" id="LK023368">
    <property type="protein sequence ID" value="CDS13054.1"/>
    <property type="molecule type" value="Genomic_DNA"/>
</dbReference>
<evidence type="ECO:0000256" key="1">
    <source>
        <dbReference type="SAM" id="Phobius"/>
    </source>
</evidence>
<organism evidence="2">
    <name type="scientific">Lichtheimia ramosa</name>
    <dbReference type="NCBI Taxonomy" id="688394"/>
    <lineage>
        <taxon>Eukaryota</taxon>
        <taxon>Fungi</taxon>
        <taxon>Fungi incertae sedis</taxon>
        <taxon>Mucoromycota</taxon>
        <taxon>Mucoromycotina</taxon>
        <taxon>Mucoromycetes</taxon>
        <taxon>Mucorales</taxon>
        <taxon>Lichtheimiaceae</taxon>
        <taxon>Lichtheimia</taxon>
    </lineage>
</organism>